<dbReference type="GeneID" id="25901235"/>
<dbReference type="STRING" id="667725.A0A0L0GDS6"/>
<dbReference type="GO" id="GO:0005524">
    <property type="term" value="F:ATP binding"/>
    <property type="evidence" value="ECO:0007669"/>
    <property type="project" value="UniProtKB-KW"/>
</dbReference>
<dbReference type="GO" id="GO:0004823">
    <property type="term" value="F:leucine-tRNA ligase activity"/>
    <property type="evidence" value="ECO:0007669"/>
    <property type="project" value="UniProtKB-EC"/>
</dbReference>
<dbReference type="SUPFAM" id="SSF52374">
    <property type="entry name" value="Nucleotidylyl transferase"/>
    <property type="match status" value="1"/>
</dbReference>
<sequence length="158" mass="17826">MQEVNQMLSSTSVDDKGGNQFKKRDALIELEAKAQKKWDTLKVFESDAPEAGTQEFEDKNKYMCTFPYPYMNGRLHLGHSFSLSKCEFSVGFERLKGKNALFPFGFHCTGMPIKACADKLAREMELYGCPPQFPTEESSNSGVEKKSKIAAKEGKYEL</sequence>
<reference evidence="11 12" key="1">
    <citation type="submission" date="2011-02" db="EMBL/GenBank/DDBJ databases">
        <title>The Genome Sequence of Sphaeroforma arctica JP610.</title>
        <authorList>
            <consortium name="The Broad Institute Genome Sequencing Platform"/>
            <person name="Russ C."/>
            <person name="Cuomo C."/>
            <person name="Young S.K."/>
            <person name="Zeng Q."/>
            <person name="Gargeya S."/>
            <person name="Alvarado L."/>
            <person name="Berlin A."/>
            <person name="Chapman S.B."/>
            <person name="Chen Z."/>
            <person name="Freedman E."/>
            <person name="Gellesch M."/>
            <person name="Goldberg J."/>
            <person name="Griggs A."/>
            <person name="Gujja S."/>
            <person name="Heilman E."/>
            <person name="Heiman D."/>
            <person name="Howarth C."/>
            <person name="Mehta T."/>
            <person name="Neiman D."/>
            <person name="Pearson M."/>
            <person name="Roberts A."/>
            <person name="Saif S."/>
            <person name="Shea T."/>
            <person name="Shenoy N."/>
            <person name="Sisk P."/>
            <person name="Stolte C."/>
            <person name="Sykes S."/>
            <person name="White J."/>
            <person name="Yandava C."/>
            <person name="Burger G."/>
            <person name="Gray M.W."/>
            <person name="Holland P.W.H."/>
            <person name="King N."/>
            <person name="Lang F.B.F."/>
            <person name="Roger A.J."/>
            <person name="Ruiz-Trillo I."/>
            <person name="Haas B."/>
            <person name="Nusbaum C."/>
            <person name="Birren B."/>
        </authorList>
    </citation>
    <scope>NUCLEOTIDE SEQUENCE [LARGE SCALE GENOMIC DNA]</scope>
    <source>
        <strain evidence="11 12">JP610</strain>
    </source>
</reference>
<evidence type="ECO:0000256" key="6">
    <source>
        <dbReference type="ARBA" id="ARBA00022917"/>
    </source>
</evidence>
<organism evidence="11 12">
    <name type="scientific">Sphaeroforma arctica JP610</name>
    <dbReference type="NCBI Taxonomy" id="667725"/>
    <lineage>
        <taxon>Eukaryota</taxon>
        <taxon>Ichthyosporea</taxon>
        <taxon>Ichthyophonida</taxon>
        <taxon>Sphaeroforma</taxon>
    </lineage>
</organism>
<keyword evidence="4" id="KW-0547">Nucleotide-binding</keyword>
<evidence type="ECO:0000256" key="5">
    <source>
        <dbReference type="ARBA" id="ARBA00022840"/>
    </source>
</evidence>
<dbReference type="PANTHER" id="PTHR45794:SF1">
    <property type="entry name" value="LEUCINE--TRNA LIGASE, CYTOPLASMIC"/>
    <property type="match status" value="1"/>
</dbReference>
<name>A0A0L0GDS6_9EUKA</name>
<dbReference type="Gene3D" id="3.40.50.620">
    <property type="entry name" value="HUPs"/>
    <property type="match status" value="1"/>
</dbReference>
<keyword evidence="6" id="KW-0648">Protein biosynthesis</keyword>
<dbReference type="GO" id="GO:0006429">
    <property type="term" value="P:leucyl-tRNA aminoacylation"/>
    <property type="evidence" value="ECO:0007669"/>
    <property type="project" value="InterPro"/>
</dbReference>
<keyword evidence="3" id="KW-0436">Ligase</keyword>
<evidence type="ECO:0000256" key="4">
    <source>
        <dbReference type="ARBA" id="ARBA00022741"/>
    </source>
</evidence>
<dbReference type="Proteomes" id="UP000054560">
    <property type="component" value="Unassembled WGS sequence"/>
</dbReference>
<dbReference type="OrthoDB" id="10249672at2759"/>
<feature type="compositionally biased region" description="Basic and acidic residues" evidence="9">
    <location>
        <begin position="143"/>
        <end position="158"/>
    </location>
</feature>
<dbReference type="InterPro" id="IPR002300">
    <property type="entry name" value="aa-tRNA-synth_Ia"/>
</dbReference>
<evidence type="ECO:0000313" key="11">
    <source>
        <dbReference type="EMBL" id="KNC87150.1"/>
    </source>
</evidence>
<dbReference type="PANTHER" id="PTHR45794">
    <property type="entry name" value="LEUCYL-TRNA SYNTHETASE"/>
    <property type="match status" value="1"/>
</dbReference>
<evidence type="ECO:0000313" key="12">
    <source>
        <dbReference type="Proteomes" id="UP000054560"/>
    </source>
</evidence>
<dbReference type="InterPro" id="IPR014729">
    <property type="entry name" value="Rossmann-like_a/b/a_fold"/>
</dbReference>
<evidence type="ECO:0000256" key="8">
    <source>
        <dbReference type="ARBA" id="ARBA00030520"/>
    </source>
</evidence>
<gene>
    <name evidence="11" type="ORF">SARC_00731</name>
</gene>
<dbReference type="EC" id="6.1.1.4" evidence="2"/>
<accession>A0A0L0GDS6</accession>
<evidence type="ECO:0000259" key="10">
    <source>
        <dbReference type="Pfam" id="PF00133"/>
    </source>
</evidence>
<protein>
    <recommendedName>
        <fullName evidence="2">leucine--tRNA ligase</fullName>
        <ecNumber evidence="2">6.1.1.4</ecNumber>
    </recommendedName>
    <alternativeName>
        <fullName evidence="8">Leucyl-tRNA synthetase</fullName>
    </alternativeName>
</protein>
<evidence type="ECO:0000256" key="7">
    <source>
        <dbReference type="ARBA" id="ARBA00023146"/>
    </source>
</evidence>
<proteinExistence type="inferred from homology"/>
<keyword evidence="5" id="KW-0067">ATP-binding</keyword>
<comment type="similarity">
    <text evidence="1">Belongs to the class-I aminoacyl-tRNA synthetase family.</text>
</comment>
<feature type="region of interest" description="Disordered" evidence="9">
    <location>
        <begin position="132"/>
        <end position="158"/>
    </location>
</feature>
<dbReference type="eggNOG" id="KOG0437">
    <property type="taxonomic scope" value="Eukaryota"/>
</dbReference>
<evidence type="ECO:0000256" key="9">
    <source>
        <dbReference type="SAM" id="MobiDB-lite"/>
    </source>
</evidence>
<keyword evidence="7" id="KW-0030">Aminoacyl-tRNA synthetase</keyword>
<dbReference type="RefSeq" id="XP_014161052.1">
    <property type="nucleotide sequence ID" value="XM_014305577.1"/>
</dbReference>
<dbReference type="Pfam" id="PF00133">
    <property type="entry name" value="tRNA-synt_1"/>
    <property type="match status" value="1"/>
</dbReference>
<dbReference type="AlphaFoldDB" id="A0A0L0GDS6"/>
<dbReference type="InterPro" id="IPR004493">
    <property type="entry name" value="Leu-tRNA-synth_Ia_arc/euk"/>
</dbReference>
<evidence type="ECO:0000256" key="2">
    <source>
        <dbReference type="ARBA" id="ARBA00013164"/>
    </source>
</evidence>
<evidence type="ECO:0000256" key="3">
    <source>
        <dbReference type="ARBA" id="ARBA00022598"/>
    </source>
</evidence>
<evidence type="ECO:0000256" key="1">
    <source>
        <dbReference type="ARBA" id="ARBA00005594"/>
    </source>
</evidence>
<keyword evidence="12" id="KW-1185">Reference proteome</keyword>
<dbReference type="EMBL" id="KQ241621">
    <property type="protein sequence ID" value="KNC87150.1"/>
    <property type="molecule type" value="Genomic_DNA"/>
</dbReference>
<feature type="domain" description="Aminoacyl-tRNA synthetase class Ia" evidence="10">
    <location>
        <begin position="35"/>
        <end position="119"/>
    </location>
</feature>